<accession>Q82T42</accession>
<dbReference type="PhylomeDB" id="Q82T42"/>
<dbReference type="InterPro" id="IPR053716">
    <property type="entry name" value="Flag_assembly_chemotaxis_eff"/>
</dbReference>
<dbReference type="InterPro" id="IPR052570">
    <property type="entry name" value="FliJ"/>
</dbReference>
<protein>
    <recommendedName>
        <fullName evidence="3">Flagellar FliJ protein</fullName>
    </recommendedName>
</protein>
<keyword evidence="10" id="KW-1006">Bacterial flagellum protein export</keyword>
<feature type="compositionally biased region" description="Polar residues" evidence="11">
    <location>
        <begin position="91"/>
        <end position="101"/>
    </location>
</feature>
<dbReference type="Pfam" id="PF02050">
    <property type="entry name" value="FliJ"/>
    <property type="match status" value="1"/>
</dbReference>
<dbReference type="PIRSF" id="PIRSF019404">
    <property type="entry name" value="FliJ"/>
    <property type="match status" value="1"/>
</dbReference>
<evidence type="ECO:0000256" key="9">
    <source>
        <dbReference type="ARBA" id="ARBA00023136"/>
    </source>
</evidence>
<dbReference type="GeneID" id="87105226"/>
<dbReference type="GO" id="GO:0009288">
    <property type="term" value="C:bacterial-type flagellum"/>
    <property type="evidence" value="ECO:0007669"/>
    <property type="project" value="InterPro"/>
</dbReference>
<dbReference type="eggNOG" id="COG2882">
    <property type="taxonomic scope" value="Bacteria"/>
</dbReference>
<keyword evidence="13" id="KW-1185">Reference proteome</keyword>
<dbReference type="GO" id="GO:0015031">
    <property type="term" value="P:protein transport"/>
    <property type="evidence" value="ECO:0007669"/>
    <property type="project" value="UniProtKB-KW"/>
</dbReference>
<name>Q82T42_NITEU</name>
<dbReference type="DNASU" id="1083048"/>
<dbReference type="STRING" id="228410.NE2087"/>
<reference evidence="12 13" key="1">
    <citation type="journal article" date="2003" name="J. Bacteriol.">
        <title>Complete genome sequence of the ammonia-oxidizing bacterium and obligate chemolithoautotroph Nitrosomonas europaea.</title>
        <authorList>
            <person name="Chain P."/>
            <person name="Lamerdin J."/>
            <person name="Larimer F."/>
            <person name="Regala W."/>
            <person name="Land M."/>
            <person name="Hauser L."/>
            <person name="Hooper A."/>
            <person name="Klotz M."/>
            <person name="Norton J."/>
            <person name="Sayavedra-Soto L."/>
            <person name="Arciero D."/>
            <person name="Hommes N."/>
            <person name="Whittaker M."/>
            <person name="Arp D."/>
        </authorList>
    </citation>
    <scope>NUCLEOTIDE SEQUENCE [LARGE SCALE GENOMIC DNA]</scope>
    <source>
        <strain evidence="13">ATCC 19718 / CIP 103999 / KCTC 2705 / NBRC 14298</strain>
    </source>
</reference>
<keyword evidence="6" id="KW-0145">Chemotaxis</keyword>
<keyword evidence="5" id="KW-1003">Cell membrane</keyword>
<dbReference type="GO" id="GO:0006935">
    <property type="term" value="P:chemotaxis"/>
    <property type="evidence" value="ECO:0007669"/>
    <property type="project" value="UniProtKB-KW"/>
</dbReference>
<dbReference type="NCBIfam" id="TIGR02473">
    <property type="entry name" value="flagell_FliJ"/>
    <property type="match status" value="1"/>
</dbReference>
<dbReference type="GO" id="GO:0071973">
    <property type="term" value="P:bacterial-type flagellum-dependent cell motility"/>
    <property type="evidence" value="ECO:0007669"/>
    <property type="project" value="InterPro"/>
</dbReference>
<keyword evidence="9" id="KW-0472">Membrane</keyword>
<evidence type="ECO:0000256" key="2">
    <source>
        <dbReference type="ARBA" id="ARBA00010004"/>
    </source>
</evidence>
<evidence type="ECO:0000256" key="3">
    <source>
        <dbReference type="ARBA" id="ARBA00020392"/>
    </source>
</evidence>
<evidence type="ECO:0000256" key="4">
    <source>
        <dbReference type="ARBA" id="ARBA00022448"/>
    </source>
</evidence>
<feature type="compositionally biased region" description="Polar residues" evidence="11">
    <location>
        <begin position="140"/>
        <end position="150"/>
    </location>
</feature>
<dbReference type="GO" id="GO:0003774">
    <property type="term" value="F:cytoskeletal motor activity"/>
    <property type="evidence" value="ECO:0007669"/>
    <property type="project" value="InterPro"/>
</dbReference>
<proteinExistence type="inferred from homology"/>
<dbReference type="PANTHER" id="PTHR38786:SF1">
    <property type="entry name" value="FLAGELLAR FLIJ PROTEIN"/>
    <property type="match status" value="1"/>
</dbReference>
<evidence type="ECO:0000256" key="11">
    <source>
        <dbReference type="SAM" id="MobiDB-lite"/>
    </source>
</evidence>
<feature type="region of interest" description="Disordered" evidence="11">
    <location>
        <begin position="91"/>
        <end position="150"/>
    </location>
</feature>
<sequence>MATPHSLKLLLDHARKQTDDAAINLGKLNLKQQEAEKTLQLLVEYRENYQSQFMESAGSGISPVEWRNFKAFICKLDTAIQSQQRLVTMTQQHTEAGSTQYHAHRQKLKSYDTLSQRAELHHQARLQKQEQRQLDEHTAHNFSKQQKNAD</sequence>
<dbReference type="HOGENOM" id="CLU_119965_2_0_4"/>
<dbReference type="Gene3D" id="1.10.287.1700">
    <property type="match status" value="1"/>
</dbReference>
<dbReference type="PANTHER" id="PTHR38786">
    <property type="entry name" value="FLAGELLAR FLIJ PROTEIN"/>
    <property type="match status" value="1"/>
</dbReference>
<keyword evidence="7" id="KW-1005">Bacterial flagellum biogenesis</keyword>
<evidence type="ECO:0000256" key="6">
    <source>
        <dbReference type="ARBA" id="ARBA00022500"/>
    </source>
</evidence>
<evidence type="ECO:0000256" key="5">
    <source>
        <dbReference type="ARBA" id="ARBA00022475"/>
    </source>
</evidence>
<evidence type="ECO:0000256" key="7">
    <source>
        <dbReference type="ARBA" id="ARBA00022795"/>
    </source>
</evidence>
<keyword evidence="12" id="KW-0969">Cilium</keyword>
<evidence type="ECO:0000313" key="12">
    <source>
        <dbReference type="EMBL" id="CAD85998.1"/>
    </source>
</evidence>
<keyword evidence="8" id="KW-0653">Protein transport</keyword>
<dbReference type="SMR" id="Q82T42"/>
<gene>
    <name evidence="12" type="primary">fliJ</name>
    <name evidence="12" type="ordered locus">NE2087</name>
</gene>
<evidence type="ECO:0000256" key="1">
    <source>
        <dbReference type="ARBA" id="ARBA00004413"/>
    </source>
</evidence>
<comment type="subcellular location">
    <subcellularLocation>
        <location evidence="1">Cell membrane</location>
        <topology evidence="1">Peripheral membrane protein</topology>
        <orientation evidence="1">Cytoplasmic side</orientation>
    </subcellularLocation>
</comment>
<dbReference type="Proteomes" id="UP000001416">
    <property type="component" value="Chromosome"/>
</dbReference>
<dbReference type="AlphaFoldDB" id="Q82T42"/>
<keyword evidence="12" id="KW-0966">Cell projection</keyword>
<dbReference type="InterPro" id="IPR018006">
    <property type="entry name" value="Flag_FliJ_proteobac"/>
</dbReference>
<keyword evidence="12" id="KW-0282">Flagellum</keyword>
<dbReference type="InterPro" id="IPR012823">
    <property type="entry name" value="Flagell_FliJ"/>
</dbReference>
<dbReference type="KEGG" id="neu:NE2087"/>
<dbReference type="EMBL" id="AL954747">
    <property type="protein sequence ID" value="CAD85998.1"/>
    <property type="molecule type" value="Genomic_DNA"/>
</dbReference>
<dbReference type="OrthoDB" id="6465096at2"/>
<feature type="compositionally biased region" description="Basic and acidic residues" evidence="11">
    <location>
        <begin position="118"/>
        <end position="139"/>
    </location>
</feature>
<comment type="similarity">
    <text evidence="2">Belongs to the FliJ family.</text>
</comment>
<dbReference type="PRINTS" id="PR01004">
    <property type="entry name" value="FLGFLIJ"/>
</dbReference>
<evidence type="ECO:0000256" key="8">
    <source>
        <dbReference type="ARBA" id="ARBA00022927"/>
    </source>
</evidence>
<dbReference type="RefSeq" id="WP_011112596.1">
    <property type="nucleotide sequence ID" value="NC_004757.1"/>
</dbReference>
<evidence type="ECO:0000256" key="10">
    <source>
        <dbReference type="ARBA" id="ARBA00023225"/>
    </source>
</evidence>
<evidence type="ECO:0000313" key="13">
    <source>
        <dbReference type="Proteomes" id="UP000001416"/>
    </source>
</evidence>
<dbReference type="GO" id="GO:0044781">
    <property type="term" value="P:bacterial-type flagellum organization"/>
    <property type="evidence" value="ECO:0007669"/>
    <property type="project" value="UniProtKB-KW"/>
</dbReference>
<organism evidence="12 13">
    <name type="scientific">Nitrosomonas europaea (strain ATCC 19718 / CIP 103999 / KCTC 2705 / NBRC 14298)</name>
    <dbReference type="NCBI Taxonomy" id="228410"/>
    <lineage>
        <taxon>Bacteria</taxon>
        <taxon>Pseudomonadati</taxon>
        <taxon>Pseudomonadota</taxon>
        <taxon>Betaproteobacteria</taxon>
        <taxon>Nitrosomonadales</taxon>
        <taxon>Nitrosomonadaceae</taxon>
        <taxon>Nitrosomonas</taxon>
    </lineage>
</organism>
<keyword evidence="4" id="KW-0813">Transport</keyword>
<dbReference type="GO" id="GO:0005886">
    <property type="term" value="C:plasma membrane"/>
    <property type="evidence" value="ECO:0007669"/>
    <property type="project" value="UniProtKB-SubCell"/>
</dbReference>